<dbReference type="EMBL" id="JAACJP010000027">
    <property type="protein sequence ID" value="KAF5376705.1"/>
    <property type="molecule type" value="Genomic_DNA"/>
</dbReference>
<organism evidence="2 3">
    <name type="scientific">Tricholomella constricta</name>
    <dbReference type="NCBI Taxonomy" id="117010"/>
    <lineage>
        <taxon>Eukaryota</taxon>
        <taxon>Fungi</taxon>
        <taxon>Dikarya</taxon>
        <taxon>Basidiomycota</taxon>
        <taxon>Agaricomycotina</taxon>
        <taxon>Agaricomycetes</taxon>
        <taxon>Agaricomycetidae</taxon>
        <taxon>Agaricales</taxon>
        <taxon>Tricholomatineae</taxon>
        <taxon>Lyophyllaceae</taxon>
        <taxon>Tricholomella</taxon>
    </lineage>
</organism>
<name>A0A8H5H525_9AGAR</name>
<feature type="compositionally biased region" description="Basic and acidic residues" evidence="1">
    <location>
        <begin position="88"/>
        <end position="100"/>
    </location>
</feature>
<keyword evidence="3" id="KW-1185">Reference proteome</keyword>
<proteinExistence type="predicted"/>
<sequence>MSSAFSAERGKSYRFENGHVRIYTWRDFTKINKVRNAELAEALHSQIEDPRAHIKGVCLGIVKHSDNTVQEAASNSDQNGGRFWQARTEPKPRPAPKVDPKWTGNLMPSSTRFAKLSRLDFAKFSRLEHTVIFAKLFYSTNFGVWELNTTSAVSGRHTLTNTKSVFPCLATTSTTTAQD</sequence>
<evidence type="ECO:0000256" key="1">
    <source>
        <dbReference type="SAM" id="MobiDB-lite"/>
    </source>
</evidence>
<reference evidence="2 3" key="1">
    <citation type="journal article" date="2020" name="ISME J.">
        <title>Uncovering the hidden diversity of litter-decomposition mechanisms in mushroom-forming fungi.</title>
        <authorList>
            <person name="Floudas D."/>
            <person name="Bentzer J."/>
            <person name="Ahren D."/>
            <person name="Johansson T."/>
            <person name="Persson P."/>
            <person name="Tunlid A."/>
        </authorList>
    </citation>
    <scope>NUCLEOTIDE SEQUENCE [LARGE SCALE GENOMIC DNA]</scope>
    <source>
        <strain evidence="2 3">CBS 661.87</strain>
    </source>
</reference>
<feature type="region of interest" description="Disordered" evidence="1">
    <location>
        <begin position="72"/>
        <end position="100"/>
    </location>
</feature>
<protein>
    <submittedName>
        <fullName evidence="2">Uncharacterized protein</fullName>
    </submittedName>
</protein>
<dbReference type="AlphaFoldDB" id="A0A8H5H525"/>
<comment type="caution">
    <text evidence="2">The sequence shown here is derived from an EMBL/GenBank/DDBJ whole genome shotgun (WGS) entry which is preliminary data.</text>
</comment>
<accession>A0A8H5H525</accession>
<gene>
    <name evidence="2" type="ORF">D9615_007820</name>
</gene>
<evidence type="ECO:0000313" key="2">
    <source>
        <dbReference type="EMBL" id="KAF5376705.1"/>
    </source>
</evidence>
<dbReference type="Proteomes" id="UP000565441">
    <property type="component" value="Unassembled WGS sequence"/>
</dbReference>
<evidence type="ECO:0000313" key="3">
    <source>
        <dbReference type="Proteomes" id="UP000565441"/>
    </source>
</evidence>